<gene>
    <name evidence="1" type="ORF">SCUD_LOCUS12981</name>
</gene>
<organism evidence="3">
    <name type="scientific">Schistosoma curassoni</name>
    <dbReference type="NCBI Taxonomy" id="6186"/>
    <lineage>
        <taxon>Eukaryota</taxon>
        <taxon>Metazoa</taxon>
        <taxon>Spiralia</taxon>
        <taxon>Lophotrochozoa</taxon>
        <taxon>Platyhelminthes</taxon>
        <taxon>Trematoda</taxon>
        <taxon>Digenea</taxon>
        <taxon>Strigeidida</taxon>
        <taxon>Schistosomatoidea</taxon>
        <taxon>Schistosomatidae</taxon>
        <taxon>Schistosoma</taxon>
    </lineage>
</organism>
<dbReference type="EMBL" id="UZAK01035515">
    <property type="protein sequence ID" value="VDP50850.1"/>
    <property type="molecule type" value="Genomic_DNA"/>
</dbReference>
<evidence type="ECO:0000313" key="3">
    <source>
        <dbReference type="WBParaSite" id="SCUD_0001298401-mRNA-1"/>
    </source>
</evidence>
<dbReference type="Proteomes" id="UP000279833">
    <property type="component" value="Unassembled WGS sequence"/>
</dbReference>
<evidence type="ECO:0000313" key="2">
    <source>
        <dbReference type="Proteomes" id="UP000279833"/>
    </source>
</evidence>
<keyword evidence="2" id="KW-1185">Reference proteome</keyword>
<dbReference type="WBParaSite" id="SCUD_0001298401-mRNA-1">
    <property type="protein sequence ID" value="SCUD_0001298401-mRNA-1"/>
    <property type="gene ID" value="SCUD_0001298401"/>
</dbReference>
<dbReference type="AlphaFoldDB" id="A0A183KD89"/>
<reference evidence="1 2" key="2">
    <citation type="submission" date="2018-11" db="EMBL/GenBank/DDBJ databases">
        <authorList>
            <consortium name="Pathogen Informatics"/>
        </authorList>
    </citation>
    <scope>NUCLEOTIDE SEQUENCE [LARGE SCALE GENOMIC DNA]</scope>
    <source>
        <strain evidence="1">Dakar</strain>
        <strain evidence="2">Dakar, Senegal</strain>
    </source>
</reference>
<name>A0A183KD89_9TREM</name>
<evidence type="ECO:0000313" key="1">
    <source>
        <dbReference type="EMBL" id="VDP50850.1"/>
    </source>
</evidence>
<reference evidence="3" key="1">
    <citation type="submission" date="2016-06" db="UniProtKB">
        <authorList>
            <consortium name="WormBaseParasite"/>
        </authorList>
    </citation>
    <scope>IDENTIFICATION</scope>
</reference>
<proteinExistence type="predicted"/>
<protein>
    <submittedName>
        <fullName evidence="3">SERPIN domain-containing protein</fullName>
    </submittedName>
</protein>
<sequence>MSMRKPSENDGSIRLLGFITPKPLMTASKVIQSDYPCSFLLPAKFNEAVKEVTSEIANALPVESSRP</sequence>
<accession>A0A183KD89</accession>